<dbReference type="InterPro" id="IPR036291">
    <property type="entry name" value="NAD(P)-bd_dom_sf"/>
</dbReference>
<protein>
    <recommendedName>
        <fullName evidence="6">NmrA-like domain-containing protein</fullName>
    </recommendedName>
</protein>
<gene>
    <name evidence="4" type="ORF">N7463_000296</name>
</gene>
<dbReference type="EMBL" id="JAPWDS010000001">
    <property type="protein sequence ID" value="KAJ5519843.1"/>
    <property type="molecule type" value="Genomic_DNA"/>
</dbReference>
<reference evidence="4" key="2">
    <citation type="journal article" date="2023" name="IMA Fungus">
        <title>Comparative genomic study of the Penicillium genus elucidates a diverse pangenome and 15 lateral gene transfer events.</title>
        <authorList>
            <person name="Petersen C."/>
            <person name="Sorensen T."/>
            <person name="Nielsen M.R."/>
            <person name="Sondergaard T.E."/>
            <person name="Sorensen J.L."/>
            <person name="Fitzpatrick D.A."/>
            <person name="Frisvad J.C."/>
            <person name="Nielsen K.L."/>
        </authorList>
    </citation>
    <scope>NUCLEOTIDE SEQUENCE</scope>
    <source>
        <strain evidence="4">IBT 29495</strain>
    </source>
</reference>
<dbReference type="Proteomes" id="UP001149954">
    <property type="component" value="Unassembled WGS sequence"/>
</dbReference>
<accession>A0A9W9Y4V9</accession>
<organism evidence="4 5">
    <name type="scientific">Penicillium fimorum</name>
    <dbReference type="NCBI Taxonomy" id="1882269"/>
    <lineage>
        <taxon>Eukaryota</taxon>
        <taxon>Fungi</taxon>
        <taxon>Dikarya</taxon>
        <taxon>Ascomycota</taxon>
        <taxon>Pezizomycotina</taxon>
        <taxon>Eurotiomycetes</taxon>
        <taxon>Eurotiomycetidae</taxon>
        <taxon>Eurotiales</taxon>
        <taxon>Aspergillaceae</taxon>
        <taxon>Penicillium</taxon>
    </lineage>
</organism>
<name>A0A9W9Y4V9_9EURO</name>
<evidence type="ECO:0008006" key="6">
    <source>
        <dbReference type="Google" id="ProtNLM"/>
    </source>
</evidence>
<comment type="caution">
    <text evidence="4">The sequence shown here is derived from an EMBL/GenBank/DDBJ whole genome shotgun (WGS) entry which is preliminary data.</text>
</comment>
<comment type="similarity">
    <text evidence="1">Belongs to the NmrA-type oxidoreductase family. Isoflavone reductase subfamily.</text>
</comment>
<dbReference type="SUPFAM" id="SSF51735">
    <property type="entry name" value="NAD(P)-binding Rossmann-fold domains"/>
    <property type="match status" value="1"/>
</dbReference>
<keyword evidence="5" id="KW-1185">Reference proteome</keyword>
<keyword evidence="2" id="KW-0521">NADP</keyword>
<reference evidence="4" key="1">
    <citation type="submission" date="2022-12" db="EMBL/GenBank/DDBJ databases">
        <authorList>
            <person name="Petersen C."/>
        </authorList>
    </citation>
    <scope>NUCLEOTIDE SEQUENCE</scope>
    <source>
        <strain evidence="4">IBT 29495</strain>
    </source>
</reference>
<dbReference type="PANTHER" id="PTHR47706:SF4">
    <property type="entry name" value="NMRA-LIKE DOMAIN-CONTAINING PROTEIN"/>
    <property type="match status" value="1"/>
</dbReference>
<evidence type="ECO:0000313" key="5">
    <source>
        <dbReference type="Proteomes" id="UP001149954"/>
    </source>
</evidence>
<sequence length="311" mass="35363">MSKTQTIALAGVGNCGRYICEQLSSDERYHVVVLTRDECKPFNHPNVTTHVTDYSEESVLSILSATGSSTLISLVRCPEERYLSLHQGFLNACIRSAKCKRFIPSEWAGNIEDFPDLPGEYSKTRAPFRTILQQSRGIEWTLFCHGWFMEYFIPENKSYMTHIPGEFPIDLKSWSYCVRGTGEEPQTWTCGRDVARAVAELLAAPQWEPVTYIVGERGTFNKAAKQMEEFYGRPFSLTYRSVNDIKASLEQHRNDGDSLQLGLAEAEEWTISGATACPEDKTRRQHAKYFSEIKFSNLEELLIQAETVDKI</sequence>
<evidence type="ECO:0000256" key="3">
    <source>
        <dbReference type="ARBA" id="ARBA00023002"/>
    </source>
</evidence>
<dbReference type="GO" id="GO:0016491">
    <property type="term" value="F:oxidoreductase activity"/>
    <property type="evidence" value="ECO:0007669"/>
    <property type="project" value="UniProtKB-KW"/>
</dbReference>
<evidence type="ECO:0000313" key="4">
    <source>
        <dbReference type="EMBL" id="KAJ5519843.1"/>
    </source>
</evidence>
<proteinExistence type="inferred from homology"/>
<dbReference type="Gene3D" id="3.40.50.720">
    <property type="entry name" value="NAD(P)-binding Rossmann-like Domain"/>
    <property type="match status" value="1"/>
</dbReference>
<dbReference type="OrthoDB" id="419598at2759"/>
<dbReference type="InterPro" id="IPR051609">
    <property type="entry name" value="NmrA/Isoflavone_reductase-like"/>
</dbReference>
<dbReference type="PANTHER" id="PTHR47706">
    <property type="entry name" value="NMRA-LIKE FAMILY PROTEIN"/>
    <property type="match status" value="1"/>
</dbReference>
<dbReference type="AlphaFoldDB" id="A0A9W9Y4V9"/>
<keyword evidence="3" id="KW-0560">Oxidoreductase</keyword>
<evidence type="ECO:0000256" key="1">
    <source>
        <dbReference type="ARBA" id="ARBA00005725"/>
    </source>
</evidence>
<evidence type="ECO:0000256" key="2">
    <source>
        <dbReference type="ARBA" id="ARBA00022857"/>
    </source>
</evidence>